<sequence length="180" mass="18699">MRQSNRTIRIAGAIASLVTSLCVTPAANASKAPSAHPAQQLSSDGWQSLQPERTSKAAGGEALLAAVSPMRTTVTGSAVLGSGDTSPAAAAVAPVAHEFRLLKGEPLQQQLQGWATRAGWTVAWNVPDGWIVPGDKAYGSDFETAVKRVVEELASNGADVVGDSWRGNRTVIISQNGIVQ</sequence>
<organism evidence="4 5">
    <name type="scientific">Cupriavidus basilensis</name>
    <dbReference type="NCBI Taxonomy" id="68895"/>
    <lineage>
        <taxon>Bacteria</taxon>
        <taxon>Pseudomonadati</taxon>
        <taxon>Pseudomonadota</taxon>
        <taxon>Betaproteobacteria</taxon>
        <taxon>Burkholderiales</taxon>
        <taxon>Burkholderiaceae</taxon>
        <taxon>Cupriavidus</taxon>
    </lineage>
</organism>
<feature type="compositionally biased region" description="Polar residues" evidence="1">
    <location>
        <begin position="37"/>
        <end position="52"/>
    </location>
</feature>
<feature type="domain" description="Toxin co-regulated pilus biosynthesis protein Q C-terminal" evidence="3">
    <location>
        <begin position="99"/>
        <end position="175"/>
    </location>
</feature>
<dbReference type="EMBL" id="CP062805">
    <property type="protein sequence ID" value="QOT81700.1"/>
    <property type="molecule type" value="Genomic_DNA"/>
</dbReference>
<dbReference type="Pfam" id="PF10671">
    <property type="entry name" value="TcpQ"/>
    <property type="match status" value="1"/>
</dbReference>
<accession>A0A643FR11</accession>
<dbReference type="AlphaFoldDB" id="A0A643FR11"/>
<evidence type="ECO:0000259" key="3">
    <source>
        <dbReference type="Pfam" id="PF10671"/>
    </source>
</evidence>
<keyword evidence="4" id="KW-0614">Plasmid</keyword>
<feature type="region of interest" description="Disordered" evidence="1">
    <location>
        <begin position="31"/>
        <end position="54"/>
    </location>
</feature>
<dbReference type="GeneID" id="98406660"/>
<feature type="chain" id="PRO_5043388913" evidence="2">
    <location>
        <begin position="30"/>
        <end position="180"/>
    </location>
</feature>
<reference evidence="4 5" key="1">
    <citation type="submission" date="2020-10" db="EMBL/GenBank/DDBJ databases">
        <title>Complete genome sequence of Cupriavidus basilensis CCUG 49340T.</title>
        <authorList>
            <person name="Salva-Serra F."/>
            <person name="Donoso R.A."/>
            <person name="Cho K.H."/>
            <person name="Yoo J.A."/>
            <person name="Lee K."/>
            <person name="Yoon S.-H."/>
            <person name="Perez-Pantoja D."/>
            <person name="Moore E.R.B."/>
        </authorList>
    </citation>
    <scope>NUCLEOTIDE SEQUENCE [LARGE SCALE GENOMIC DNA]</scope>
    <source>
        <strain evidence="5">CCUG 49340</strain>
        <plasmid evidence="4 5">pRK1-1</plasmid>
    </source>
</reference>
<keyword evidence="2" id="KW-0732">Signal</keyword>
<evidence type="ECO:0000313" key="5">
    <source>
        <dbReference type="Proteomes" id="UP000397656"/>
    </source>
</evidence>
<dbReference type="Proteomes" id="UP000397656">
    <property type="component" value="Plasmid pRK1-1"/>
</dbReference>
<protein>
    <submittedName>
        <fullName evidence="4">Toxin co-regulated pilus biosynthesis Q family protein</fullName>
    </submittedName>
</protein>
<evidence type="ECO:0000256" key="1">
    <source>
        <dbReference type="SAM" id="MobiDB-lite"/>
    </source>
</evidence>
<geneLocation type="plasmid" evidence="4 5">
    <name>pRK1-1</name>
</geneLocation>
<feature type="signal peptide" evidence="2">
    <location>
        <begin position="1"/>
        <end position="29"/>
    </location>
</feature>
<evidence type="ECO:0000313" key="4">
    <source>
        <dbReference type="EMBL" id="QOT81700.1"/>
    </source>
</evidence>
<evidence type="ECO:0000256" key="2">
    <source>
        <dbReference type="SAM" id="SignalP"/>
    </source>
</evidence>
<gene>
    <name evidence="4" type="ORF">F7R26_037450</name>
</gene>
<name>A0A643FR11_9BURK</name>
<proteinExistence type="predicted"/>
<dbReference type="InterPro" id="IPR018927">
    <property type="entry name" value="Pilus_synth_Q_C"/>
</dbReference>
<dbReference type="RefSeq" id="WP_058698196.1">
    <property type="nucleotide sequence ID" value="NZ_CP062805.1"/>
</dbReference>